<dbReference type="EC" id="6.3.4.4" evidence="9 11"/>
<feature type="active site" evidence="10">
    <location>
        <position position="168"/>
    </location>
</feature>
<evidence type="ECO:0000313" key="12">
    <source>
        <dbReference type="Proteomes" id="UP001652582"/>
    </source>
</evidence>
<evidence type="ECO:0000256" key="7">
    <source>
        <dbReference type="ARBA" id="ARBA00023134"/>
    </source>
</evidence>
<feature type="binding site" evidence="9">
    <location>
        <begin position="324"/>
        <end position="330"/>
    </location>
    <ligand>
        <name>substrate</name>
    </ligand>
</feature>
<dbReference type="InterPro" id="IPR001114">
    <property type="entry name" value="Adenylosuccinate_synthetase"/>
</dbReference>
<dbReference type="HAMAP" id="MF_00011">
    <property type="entry name" value="Adenylosucc_synth"/>
    <property type="match status" value="1"/>
</dbReference>
<comment type="subunit">
    <text evidence="1 9">Homodimer.</text>
</comment>
<evidence type="ECO:0000256" key="8">
    <source>
        <dbReference type="ARBA" id="ARBA00050432"/>
    </source>
</evidence>
<dbReference type="RefSeq" id="XP_023938788.1">
    <property type="nucleotide sequence ID" value="XM_024083020.2"/>
</dbReference>
<keyword evidence="7 9" id="KW-0342">GTP-binding</keyword>
<feature type="binding site" evidence="9">
    <location>
        <begin position="67"/>
        <end position="69"/>
    </location>
    <ligand>
        <name>GTP</name>
        <dbReference type="ChEBI" id="CHEBI:37565"/>
    </ligand>
</feature>
<dbReference type="CTD" id="42466"/>
<dbReference type="PANTHER" id="PTHR11846:SF0">
    <property type="entry name" value="ADENYLOSUCCINATE SYNTHETASE"/>
    <property type="match status" value="1"/>
</dbReference>
<feature type="binding site" evidence="9">
    <location>
        <begin position="39"/>
        <end position="45"/>
    </location>
    <ligand>
        <name>GTP</name>
        <dbReference type="ChEBI" id="CHEBI:37565"/>
    </ligand>
</feature>
<feature type="binding site" evidence="9">
    <location>
        <position position="157"/>
    </location>
    <ligand>
        <name>IMP</name>
        <dbReference type="ChEBI" id="CHEBI:58053"/>
    </ligand>
</feature>
<evidence type="ECO:0000256" key="1">
    <source>
        <dbReference type="ARBA" id="ARBA00011738"/>
    </source>
</evidence>
<dbReference type="NCBIfam" id="NF002223">
    <property type="entry name" value="PRK01117.1"/>
    <property type="match status" value="1"/>
</dbReference>
<proteinExistence type="inferred from homology"/>
<comment type="subcellular location">
    <subcellularLocation>
        <location evidence="9">Cytoplasm</location>
    </subcellularLocation>
</comment>
<keyword evidence="12" id="KW-1185">Reference proteome</keyword>
<feature type="binding site" evidence="9">
    <location>
        <begin position="438"/>
        <end position="440"/>
    </location>
    <ligand>
        <name>GTP</name>
        <dbReference type="ChEBI" id="CHEBI:37565"/>
    </ligand>
</feature>
<evidence type="ECO:0000256" key="5">
    <source>
        <dbReference type="ARBA" id="ARBA00022755"/>
    </source>
</evidence>
<dbReference type="FunFam" id="1.10.300.10:FF:000002">
    <property type="entry name" value="Adenylosuccinate synthetase, chloroplastic"/>
    <property type="match status" value="1"/>
</dbReference>
<evidence type="ECO:0000313" key="13">
    <source>
        <dbReference type="RefSeq" id="XP_023938788.1"/>
    </source>
</evidence>
<dbReference type="AlphaFoldDB" id="A0A6J1N163"/>
<protein>
    <recommendedName>
        <fullName evidence="9 11">Adenylosuccinate synthetase</fullName>
        <shortName evidence="9">AMPSase</shortName>
        <shortName evidence="9">AdSS</shortName>
        <ecNumber evidence="9 11">6.3.4.4</ecNumber>
    </recommendedName>
    <alternativeName>
        <fullName evidence="9">IMP--aspartate ligase</fullName>
    </alternativeName>
</protein>
<feature type="binding site" evidence="9">
    <location>
        <position position="40"/>
    </location>
    <ligand>
        <name>Mg(2+)</name>
        <dbReference type="ChEBI" id="CHEBI:18420"/>
    </ligand>
</feature>
<keyword evidence="3 9" id="KW-0479">Metal-binding</keyword>
<dbReference type="SUPFAM" id="SSF52540">
    <property type="entry name" value="P-loop containing nucleoside triphosphate hydrolases"/>
    <property type="match status" value="1"/>
</dbReference>
<evidence type="ECO:0000256" key="4">
    <source>
        <dbReference type="ARBA" id="ARBA00022741"/>
    </source>
</evidence>
<dbReference type="InterPro" id="IPR042110">
    <property type="entry name" value="Adenylosuccinate_synth_dom2"/>
</dbReference>
<dbReference type="GO" id="GO:0004019">
    <property type="term" value="F:adenylosuccinate synthase activity"/>
    <property type="evidence" value="ECO:0007669"/>
    <property type="project" value="UniProtKB-UniRule"/>
</dbReference>
<evidence type="ECO:0000256" key="10">
    <source>
        <dbReference type="PROSITE-ProRule" id="PRU10134"/>
    </source>
</evidence>
<comment type="pathway">
    <text evidence="9 11">Purine metabolism; AMP biosynthesis via de novo pathway; AMP from IMP: step 1/2.</text>
</comment>
<feature type="binding site" evidence="9">
    <location>
        <position position="67"/>
    </location>
    <ligand>
        <name>Mg(2+)</name>
        <dbReference type="ChEBI" id="CHEBI:18420"/>
    </ligand>
</feature>
<feature type="active site" description="Proton acceptor" evidence="9">
    <location>
        <position position="40"/>
    </location>
</feature>
<feature type="binding site" evidence="9">
    <location>
        <position position="330"/>
    </location>
    <ligand>
        <name>GTP</name>
        <dbReference type="ChEBI" id="CHEBI:37565"/>
    </ligand>
</feature>
<evidence type="ECO:0000256" key="9">
    <source>
        <dbReference type="HAMAP-Rule" id="MF_03125"/>
    </source>
</evidence>
<dbReference type="UniPathway" id="UPA00075">
    <property type="reaction ID" value="UER00335"/>
</dbReference>
<comment type="function">
    <text evidence="11">Plays an important role in the de novo pathway of purine nucleotide biosynthesis.</text>
</comment>
<evidence type="ECO:0000256" key="3">
    <source>
        <dbReference type="ARBA" id="ARBA00022723"/>
    </source>
</evidence>
<feature type="active site" description="Proton donor" evidence="9">
    <location>
        <position position="68"/>
    </location>
</feature>
<feature type="binding site" evidence="9">
    <location>
        <position position="264"/>
    </location>
    <ligand>
        <name>IMP</name>
        <dbReference type="ChEBI" id="CHEBI:58053"/>
    </ligand>
</feature>
<feature type="binding site" evidence="9">
    <location>
        <begin position="356"/>
        <end position="358"/>
    </location>
    <ligand>
        <name>GTP</name>
        <dbReference type="ChEBI" id="CHEBI:37565"/>
    </ligand>
</feature>
<dbReference type="Proteomes" id="UP001652582">
    <property type="component" value="Chromosome 21"/>
</dbReference>
<feature type="binding site" evidence="9">
    <location>
        <position position="328"/>
    </location>
    <ligand>
        <name>IMP</name>
        <dbReference type="ChEBI" id="CHEBI:58053"/>
    </ligand>
</feature>
<evidence type="ECO:0000256" key="11">
    <source>
        <dbReference type="RuleBase" id="RU000520"/>
    </source>
</evidence>
<comment type="catalytic activity">
    <reaction evidence="8 9 11">
        <text>IMP + L-aspartate + GTP = N(6)-(1,2-dicarboxyethyl)-AMP + GDP + phosphate + 2 H(+)</text>
        <dbReference type="Rhea" id="RHEA:15753"/>
        <dbReference type="ChEBI" id="CHEBI:15378"/>
        <dbReference type="ChEBI" id="CHEBI:29991"/>
        <dbReference type="ChEBI" id="CHEBI:37565"/>
        <dbReference type="ChEBI" id="CHEBI:43474"/>
        <dbReference type="ChEBI" id="CHEBI:57567"/>
        <dbReference type="ChEBI" id="CHEBI:58053"/>
        <dbReference type="ChEBI" id="CHEBI:58189"/>
        <dbReference type="EC" id="6.3.4.4"/>
    </reaction>
</comment>
<dbReference type="InterPro" id="IPR042109">
    <property type="entry name" value="Adenylosuccinate_synth_dom1"/>
</dbReference>
<dbReference type="Gene3D" id="1.10.300.10">
    <property type="entry name" value="Adenylosuccinate Synthetase, subunit A, domain 2"/>
    <property type="match status" value="1"/>
</dbReference>
<comment type="similarity">
    <text evidence="9 11">Belongs to the adenylosuccinate synthetase family.</text>
</comment>
<keyword evidence="9" id="KW-0963">Cytoplasm</keyword>
<dbReference type="InterPro" id="IPR018220">
    <property type="entry name" value="Adenylosuccin_syn_GTP-bd"/>
</dbReference>
<evidence type="ECO:0000256" key="6">
    <source>
        <dbReference type="ARBA" id="ARBA00022842"/>
    </source>
</evidence>
<feature type="binding site" evidence="9">
    <location>
        <position position="171"/>
    </location>
    <ligand>
        <name>IMP</name>
        <dbReference type="ChEBI" id="CHEBI:58053"/>
        <note>ligand shared between dimeric partners</note>
    </ligand>
</feature>
<keyword evidence="2 9" id="KW-0436">Ligase</keyword>
<dbReference type="GO" id="GO:0000287">
    <property type="term" value="F:magnesium ion binding"/>
    <property type="evidence" value="ECO:0007669"/>
    <property type="project" value="UniProtKB-UniRule"/>
</dbReference>
<dbReference type="SMART" id="SM00788">
    <property type="entry name" value="Adenylsucc_synt"/>
    <property type="match status" value="1"/>
</dbReference>
<evidence type="ECO:0000256" key="2">
    <source>
        <dbReference type="ARBA" id="ARBA00022598"/>
    </source>
</evidence>
<dbReference type="GeneID" id="112046414"/>
<keyword evidence="5 9" id="KW-0658">Purine biosynthesis</keyword>
<dbReference type="OrthoDB" id="10265645at2759"/>
<dbReference type="CDD" id="cd03108">
    <property type="entry name" value="AdSS"/>
    <property type="match status" value="1"/>
</dbReference>
<comment type="function">
    <text evidence="9">Plays an important role in the de novo pathway and in the salvage pathway of purine nucleotide biosynthesis. Catalyzes the first commited step in the biosynthesis of AMP from IMP.</text>
</comment>
<feature type="binding site" evidence="9">
    <location>
        <begin position="65"/>
        <end position="68"/>
    </location>
    <ligand>
        <name>IMP</name>
        <dbReference type="ChEBI" id="CHEBI:58053"/>
    </ligand>
</feature>
<dbReference type="PROSITE" id="PS01266">
    <property type="entry name" value="ADENYLOSUCCIN_SYN_1"/>
    <property type="match status" value="1"/>
</dbReference>
<name>A0A6J1N163_BICAN</name>
<dbReference type="FunFam" id="3.90.170.10:FF:000001">
    <property type="entry name" value="Adenylosuccinate synthetase"/>
    <property type="match status" value="1"/>
</dbReference>
<reference evidence="13" key="1">
    <citation type="submission" date="2025-08" db="UniProtKB">
        <authorList>
            <consortium name="RefSeq"/>
        </authorList>
    </citation>
    <scope>IDENTIFICATION</scope>
</reference>
<dbReference type="KEGG" id="bany:112046414"/>
<organism evidence="12 13">
    <name type="scientific">Bicyclus anynana</name>
    <name type="common">Squinting bush brown butterfly</name>
    <dbReference type="NCBI Taxonomy" id="110368"/>
    <lineage>
        <taxon>Eukaryota</taxon>
        <taxon>Metazoa</taxon>
        <taxon>Ecdysozoa</taxon>
        <taxon>Arthropoda</taxon>
        <taxon>Hexapoda</taxon>
        <taxon>Insecta</taxon>
        <taxon>Pterygota</taxon>
        <taxon>Neoptera</taxon>
        <taxon>Endopterygota</taxon>
        <taxon>Lepidoptera</taxon>
        <taxon>Glossata</taxon>
        <taxon>Ditrysia</taxon>
        <taxon>Papilionoidea</taxon>
        <taxon>Nymphalidae</taxon>
        <taxon>Satyrinae</taxon>
        <taxon>Satyrini</taxon>
        <taxon>Mycalesina</taxon>
        <taxon>Bicyclus</taxon>
    </lineage>
</organism>
<feature type="binding site" evidence="9">
    <location>
        <begin position="40"/>
        <end position="43"/>
    </location>
    <ligand>
        <name>IMP</name>
        <dbReference type="ChEBI" id="CHEBI:58053"/>
    </ligand>
</feature>
<keyword evidence="6 9" id="KW-0460">Magnesium</keyword>
<dbReference type="GO" id="GO:0005737">
    <property type="term" value="C:cytoplasm"/>
    <property type="evidence" value="ECO:0007669"/>
    <property type="project" value="UniProtKB-SubCell"/>
</dbReference>
<dbReference type="Gene3D" id="3.40.440.10">
    <property type="entry name" value="Adenylosuccinate Synthetase, subunit A, domain 1"/>
    <property type="match status" value="1"/>
</dbReference>
<dbReference type="GO" id="GO:0046040">
    <property type="term" value="P:IMP metabolic process"/>
    <property type="evidence" value="ECO:0007669"/>
    <property type="project" value="TreeGrafter"/>
</dbReference>
<dbReference type="Pfam" id="PF00709">
    <property type="entry name" value="Adenylsucc_synt"/>
    <property type="match status" value="1"/>
</dbReference>
<dbReference type="PANTHER" id="PTHR11846">
    <property type="entry name" value="ADENYLOSUCCINATE SYNTHETASE"/>
    <property type="match status" value="1"/>
</dbReference>
<dbReference type="GO" id="GO:0005525">
    <property type="term" value="F:GTP binding"/>
    <property type="evidence" value="ECO:0007669"/>
    <property type="project" value="UniProtKB-UniRule"/>
</dbReference>
<keyword evidence="4 9" id="KW-0547">Nucleotide-binding</keyword>
<dbReference type="InterPro" id="IPR042111">
    <property type="entry name" value="Adenylosuccinate_synth_dom3"/>
</dbReference>
<gene>
    <name evidence="13" type="primary">LOC112046414</name>
</gene>
<comment type="cofactor">
    <cofactor evidence="9">
        <name>Mg(2+)</name>
        <dbReference type="ChEBI" id="CHEBI:18420"/>
    </cofactor>
    <text evidence="9">Binds 1 Mg(2+) ion per subunit.</text>
</comment>
<dbReference type="GO" id="GO:0044208">
    <property type="term" value="P:'de novo' AMP biosynthetic process"/>
    <property type="evidence" value="ECO:0007669"/>
    <property type="project" value="UniProtKB-UniRule"/>
</dbReference>
<dbReference type="InterPro" id="IPR027417">
    <property type="entry name" value="P-loop_NTPase"/>
</dbReference>
<dbReference type="Gene3D" id="3.90.170.10">
    <property type="entry name" value="Adenylosuccinate Synthetase, subunit A, domain 3"/>
    <property type="match status" value="1"/>
</dbReference>
<dbReference type="NCBIfam" id="TIGR00184">
    <property type="entry name" value="purA"/>
    <property type="match status" value="1"/>
</dbReference>
<feature type="binding site" evidence="9">
    <location>
        <position position="249"/>
    </location>
    <ligand>
        <name>IMP</name>
        <dbReference type="ChEBI" id="CHEBI:58053"/>
    </ligand>
</feature>
<accession>A0A6J1N163</accession>
<dbReference type="InterPro" id="IPR033128">
    <property type="entry name" value="Adenylosuccin_syn_Lys_AS"/>
</dbReference>
<sequence length="450" mass="49439">MASITIAKPAEVNGDCPRLSKNYKMETNKVTVVLGAQWGDEGKGKVVDLLAINSDIVCRCQGGNNAGHTVVVNGKEFDFHLLPSGIINSKCTSVIGNGVVIHLPGLFEELKKNELKGMEGWQQRLIISDRAHLVFDIHQQVDGLQEAEKGKNSLGTTKKGIGPTYSSKATRNGIRIGDLLGDFDIFEEKFRTLAANYKRMFPSLEVEIDSELVRYREYAEKIRPLVRDTVAYLHKGIEEGKRVLVEGANAAMLDIDFGTYPYVTSSNCSIGGVCTGLGIPPKLIGEVLGVVKAYTTRVGDGPFPTELHDETGQMLQERGHEVGVTTKRVRRCGWLDLVVVRYTAMVNGYTSLCLTKLDILDTLKEIKVGVAYKSNGKKINYFPSSMPELSNVEVEYVTLPGWACSTEDVRELGKLPPAAQNYVKVIEDFLQVPVKYIGVGQGRESIISAH</sequence>
<dbReference type="PROSITE" id="PS00513">
    <property type="entry name" value="ADENYLOSUCCIN_SYN_2"/>
    <property type="match status" value="1"/>
</dbReference>